<evidence type="ECO:0000313" key="4">
    <source>
        <dbReference type="Proteomes" id="UP001185092"/>
    </source>
</evidence>
<feature type="transmembrane region" description="Helical" evidence="2">
    <location>
        <begin position="220"/>
        <end position="241"/>
    </location>
</feature>
<keyword evidence="2" id="KW-1133">Transmembrane helix</keyword>
<evidence type="ECO:0000256" key="1">
    <source>
        <dbReference type="SAM" id="MobiDB-lite"/>
    </source>
</evidence>
<keyword evidence="2" id="KW-0812">Transmembrane</keyword>
<name>A0AAE4BTP8_9BACT</name>
<dbReference type="InterPro" id="IPR015943">
    <property type="entry name" value="WD40/YVTN_repeat-like_dom_sf"/>
</dbReference>
<organism evidence="3 4">
    <name type="scientific">Aureibacter tunicatorum</name>
    <dbReference type="NCBI Taxonomy" id="866807"/>
    <lineage>
        <taxon>Bacteria</taxon>
        <taxon>Pseudomonadati</taxon>
        <taxon>Bacteroidota</taxon>
        <taxon>Cytophagia</taxon>
        <taxon>Cytophagales</taxon>
        <taxon>Persicobacteraceae</taxon>
        <taxon>Aureibacter</taxon>
    </lineage>
</organism>
<accession>A0AAE4BTP8</accession>
<reference evidence="3" key="1">
    <citation type="submission" date="2023-07" db="EMBL/GenBank/DDBJ databases">
        <title>Genomic Encyclopedia of Type Strains, Phase IV (KMG-IV): sequencing the most valuable type-strain genomes for metagenomic binning, comparative biology and taxonomic classification.</title>
        <authorList>
            <person name="Goeker M."/>
        </authorList>
    </citation>
    <scope>NUCLEOTIDE SEQUENCE</scope>
    <source>
        <strain evidence="3">DSM 26174</strain>
    </source>
</reference>
<evidence type="ECO:0008006" key="5">
    <source>
        <dbReference type="Google" id="ProtNLM"/>
    </source>
</evidence>
<evidence type="ECO:0000313" key="3">
    <source>
        <dbReference type="EMBL" id="MDR6240028.1"/>
    </source>
</evidence>
<feature type="transmembrane region" description="Helical" evidence="2">
    <location>
        <begin position="269"/>
        <end position="287"/>
    </location>
</feature>
<dbReference type="SUPFAM" id="SSF50965">
    <property type="entry name" value="Galactose oxidase, central domain"/>
    <property type="match status" value="1"/>
</dbReference>
<dbReference type="RefSeq" id="WP_309939850.1">
    <property type="nucleotide sequence ID" value="NZ_AP025305.1"/>
</dbReference>
<dbReference type="Pfam" id="PF03929">
    <property type="entry name" value="PepSY_TM"/>
    <property type="match status" value="1"/>
</dbReference>
<dbReference type="PANTHER" id="PTHR34219">
    <property type="entry name" value="IRON-REGULATED INNER MEMBRANE PROTEIN-RELATED"/>
    <property type="match status" value="1"/>
</dbReference>
<dbReference type="InterPro" id="IPR011043">
    <property type="entry name" value="Gal_Oxase/kelch_b-propeller"/>
</dbReference>
<feature type="transmembrane region" description="Helical" evidence="2">
    <location>
        <begin position="20"/>
        <end position="39"/>
    </location>
</feature>
<feature type="compositionally biased region" description="Basic residues" evidence="1">
    <location>
        <begin position="513"/>
        <end position="527"/>
    </location>
</feature>
<feature type="region of interest" description="Disordered" evidence="1">
    <location>
        <begin position="513"/>
        <end position="533"/>
    </location>
</feature>
<comment type="caution">
    <text evidence="3">The sequence shown here is derived from an EMBL/GenBank/DDBJ whole genome shotgun (WGS) entry which is preliminary data.</text>
</comment>
<dbReference type="Proteomes" id="UP001185092">
    <property type="component" value="Unassembled WGS sequence"/>
</dbReference>
<keyword evidence="2" id="KW-0472">Membrane</keyword>
<feature type="transmembrane region" description="Helical" evidence="2">
    <location>
        <begin position="481"/>
        <end position="506"/>
    </location>
</feature>
<dbReference type="Gene3D" id="2.130.10.10">
    <property type="entry name" value="YVTN repeat-like/Quinoprotein amine dehydrogenase"/>
    <property type="match status" value="1"/>
</dbReference>
<dbReference type="InterPro" id="IPR005625">
    <property type="entry name" value="PepSY-ass_TM"/>
</dbReference>
<gene>
    <name evidence="3" type="ORF">HNQ88_003076</name>
</gene>
<keyword evidence="4" id="KW-1185">Reference proteome</keyword>
<evidence type="ECO:0000256" key="2">
    <source>
        <dbReference type="SAM" id="Phobius"/>
    </source>
</evidence>
<protein>
    <recommendedName>
        <fullName evidence="5">PepSY domain-containing protein</fullName>
    </recommendedName>
</protein>
<dbReference type="EMBL" id="JAVDQD010000003">
    <property type="protein sequence ID" value="MDR6240028.1"/>
    <property type="molecule type" value="Genomic_DNA"/>
</dbReference>
<sequence>MREQSIGKKLYNASKKIHKVLGLALCVLLIWMSVSGILLNHPEAIHKASIGKSFFPEEYIPQNWNRSTINDALFISDNNIFFAGKQGIWKSYNGGETFSPATQEGFTSSPYFGKTNDLHYIPENDAILASTYGGLWHYDLKQNIWSNISDKLIGKTHFIKCIRIENNIIAISKNDFYKIDITNLNHIEKVTPKKQRSAMDLISFTFALHSGWLWGYGGRIAYDIISLFIIFFSISGIYIFIINNKKKPKKATALTKKTRKFMFQKHAKWGLWLFAFLLIIGGTGLFMRPPLLVALADGKVPVKYLPKTMTYNPWYHTIRNALYDQETDRIILDTTEGLFAGPSDMTQEFKPIDWNTNIFVMGATVFEPIGNGKFNIGSFYGLYEFDENKNISIDKITGKPAPKFNGVQRPGRFMTTSYFSTPNGDEYICSFGQGLLPLTKPENNYRFKMPDEIVENANMPLWNYMFELHNGRLFTPLLGKWTILFIPLTAMAFILLTLAGAYEVAYRKFHQKSKRKKPSPVQKRRLSKVNSNL</sequence>
<proteinExistence type="predicted"/>
<dbReference type="AlphaFoldDB" id="A0AAE4BTP8"/>